<dbReference type="InterPro" id="IPR038072">
    <property type="entry name" value="GspK_central_sf"/>
</dbReference>
<protein>
    <recommendedName>
        <fullName evidence="2">T2SS protein K first SAM-like domain-containing protein</fullName>
    </recommendedName>
</protein>
<reference evidence="3 4" key="2">
    <citation type="journal article" date="2015" name="Stand. Genomic Sci.">
        <title>High quality draft genomic sequence of Arenimonas donghaensis DSM 18148(T).</title>
        <authorList>
            <person name="Chen F."/>
            <person name="Wang H."/>
            <person name="Cao Y."/>
            <person name="Li X."/>
            <person name="Wang G."/>
        </authorList>
    </citation>
    <scope>NUCLEOTIDE SEQUENCE [LARGE SCALE GENOMIC DNA]</scope>
    <source>
        <strain evidence="3 4">HO3-R19</strain>
    </source>
</reference>
<keyword evidence="1" id="KW-0812">Transmembrane</keyword>
<evidence type="ECO:0000256" key="1">
    <source>
        <dbReference type="SAM" id="Phobius"/>
    </source>
</evidence>
<evidence type="ECO:0000259" key="2">
    <source>
        <dbReference type="Pfam" id="PF21687"/>
    </source>
</evidence>
<evidence type="ECO:0000313" key="4">
    <source>
        <dbReference type="Proteomes" id="UP000029085"/>
    </source>
</evidence>
<gene>
    <name evidence="3" type="ORF">N788_11105</name>
</gene>
<evidence type="ECO:0000313" key="3">
    <source>
        <dbReference type="EMBL" id="KFL37066.1"/>
    </source>
</evidence>
<keyword evidence="1" id="KW-0472">Membrane</keyword>
<keyword evidence="1" id="KW-1133">Transmembrane helix</keyword>
<dbReference type="STRING" id="1121014.N788_11105"/>
<dbReference type="Proteomes" id="UP000029085">
    <property type="component" value="Unassembled WGS sequence"/>
</dbReference>
<feature type="transmembrane region" description="Helical" evidence="1">
    <location>
        <begin position="20"/>
        <end position="42"/>
    </location>
</feature>
<proteinExistence type="predicted"/>
<dbReference type="PATRIC" id="fig|1121014.3.peg.976"/>
<dbReference type="OrthoDB" id="6388271at2"/>
<dbReference type="EMBL" id="AVCJ01000007">
    <property type="protein sequence ID" value="KFL37066.1"/>
    <property type="molecule type" value="Genomic_DNA"/>
</dbReference>
<dbReference type="SUPFAM" id="SSF158544">
    <property type="entry name" value="GspK insert domain-like"/>
    <property type="match status" value="1"/>
</dbReference>
<dbReference type="Gene3D" id="1.10.40.60">
    <property type="entry name" value="EpsJ-like"/>
    <property type="match status" value="1"/>
</dbReference>
<reference evidence="4" key="1">
    <citation type="submission" date="2013-08" db="EMBL/GenBank/DDBJ databases">
        <title>Genome sequencing of Arenimonas donghaensis.</title>
        <authorList>
            <person name="Chen F."/>
            <person name="Wang G."/>
        </authorList>
    </citation>
    <scope>NUCLEOTIDE SEQUENCE [LARGE SCALE GENOMIC DNA]</scope>
    <source>
        <strain evidence="4">HO3-R19</strain>
    </source>
</reference>
<sequence length="359" mass="38957">MSLRGHRRCRARAGQGGFVLALVLWLLAAIAIVAGLLTLWALDQVADAQRDRAGVQQQLAMLGTRETLIYLAATRDKTVAGLPVQALGAEQRALRGLEEFGAFSRDAIGGELALDGSAYAGLAGTRFAVQDEAGLVSVAWPTPDFLDRLLAAWDVGEGEAPRLRDALLDYIDHDDLRHLNGAEARDYERAGRPPPPNRRLLAPVELDRVLGWDERSGLRHEVASEQATTFYAGPLNLNTAPADLLPLVLPGCPATCEILLERRRESALRSSSEVQSLLGVVLPGDPVSDYRYAPSDDLRLTLWGDSGAAWRIHVRLTPMADGQAPWVFLAAYQVTRPDTDDPPRTIDHALFADAATGRP</sequence>
<feature type="domain" description="T2SS protein K first SAM-like" evidence="2">
    <location>
        <begin position="145"/>
        <end position="215"/>
    </location>
</feature>
<dbReference type="InterPro" id="IPR049031">
    <property type="entry name" value="T2SSK_SAM-like_1st"/>
</dbReference>
<dbReference type="RefSeq" id="WP_034221845.1">
    <property type="nucleotide sequence ID" value="NZ_AVCJ01000007.1"/>
</dbReference>
<dbReference type="AlphaFoldDB" id="A0A087MJL3"/>
<dbReference type="Pfam" id="PF21687">
    <property type="entry name" value="T2SSK_1st"/>
    <property type="match status" value="1"/>
</dbReference>
<organism evidence="3 4">
    <name type="scientific">Arenimonas donghaensis DSM 18148 = HO3-R19</name>
    <dbReference type="NCBI Taxonomy" id="1121014"/>
    <lineage>
        <taxon>Bacteria</taxon>
        <taxon>Pseudomonadati</taxon>
        <taxon>Pseudomonadota</taxon>
        <taxon>Gammaproteobacteria</taxon>
        <taxon>Lysobacterales</taxon>
        <taxon>Lysobacteraceae</taxon>
        <taxon>Arenimonas</taxon>
    </lineage>
</organism>
<comment type="caution">
    <text evidence="3">The sequence shown here is derived from an EMBL/GenBank/DDBJ whole genome shotgun (WGS) entry which is preliminary data.</text>
</comment>
<accession>A0A087MJL3</accession>
<name>A0A087MJL3_9GAMM</name>
<keyword evidence="4" id="KW-1185">Reference proteome</keyword>